<organism evidence="1">
    <name type="scientific">marine sediment metagenome</name>
    <dbReference type="NCBI Taxonomy" id="412755"/>
    <lineage>
        <taxon>unclassified sequences</taxon>
        <taxon>metagenomes</taxon>
        <taxon>ecological metagenomes</taxon>
    </lineage>
</organism>
<protein>
    <submittedName>
        <fullName evidence="1">Uncharacterized protein</fullName>
    </submittedName>
</protein>
<comment type="caution">
    <text evidence="1">The sequence shown here is derived from an EMBL/GenBank/DDBJ whole genome shotgun (WGS) entry which is preliminary data.</text>
</comment>
<proteinExistence type="predicted"/>
<feature type="non-terminal residue" evidence="1">
    <location>
        <position position="1"/>
    </location>
</feature>
<sequence>EGEEFKASFPMAVELDPKVYSSYAQSMKESEPTGTFEYDTKTVPTLAPGMTLAGMPHSVSSQDREIIMQMFAATCALSVSMPKNLALGDSSNSNMASAQVDIQPWANKVKIDRFDMEPVFRQAFKWWWDLSVRIEMPSRIRRPHLLNFPHYYVYPDLFEHPDPNKRASARALDLASGAETLNRMYSNRGLNFRREMERESKALGISVQDLIEIIISSPSSFLFSMV</sequence>
<gene>
    <name evidence="1" type="ORF">S01H4_40592</name>
</gene>
<name>X1C836_9ZZZZ</name>
<dbReference type="AlphaFoldDB" id="X1C836"/>
<evidence type="ECO:0000313" key="1">
    <source>
        <dbReference type="EMBL" id="GAG92563.1"/>
    </source>
</evidence>
<accession>X1C836</accession>
<dbReference type="EMBL" id="BART01022125">
    <property type="protein sequence ID" value="GAG92563.1"/>
    <property type="molecule type" value="Genomic_DNA"/>
</dbReference>
<reference evidence="1" key="1">
    <citation type="journal article" date="2014" name="Front. Microbiol.">
        <title>High frequency of phylogenetically diverse reductive dehalogenase-homologous genes in deep subseafloor sedimentary metagenomes.</title>
        <authorList>
            <person name="Kawai M."/>
            <person name="Futagami T."/>
            <person name="Toyoda A."/>
            <person name="Takaki Y."/>
            <person name="Nishi S."/>
            <person name="Hori S."/>
            <person name="Arai W."/>
            <person name="Tsubouchi T."/>
            <person name="Morono Y."/>
            <person name="Uchiyama I."/>
            <person name="Ito T."/>
            <person name="Fujiyama A."/>
            <person name="Inagaki F."/>
            <person name="Takami H."/>
        </authorList>
    </citation>
    <scope>NUCLEOTIDE SEQUENCE</scope>
    <source>
        <strain evidence="1">Expedition CK06-06</strain>
    </source>
</reference>